<reference evidence="2 3" key="1">
    <citation type="submission" date="2018-01" db="EMBL/GenBank/DDBJ databases">
        <title>The whole genome sequencing and assembly of Paenibacillus chitinolyticus KCCM 41400 strain.</title>
        <authorList>
            <person name="Kim J.-Y."/>
            <person name="Park M.-K."/>
            <person name="Lee Y.-J."/>
            <person name="Yi H."/>
            <person name="Bahn Y.-S."/>
            <person name="Kim J.F."/>
            <person name="Lee D.-W."/>
        </authorList>
    </citation>
    <scope>NUCLEOTIDE SEQUENCE [LARGE SCALE GENOMIC DNA]</scope>
    <source>
        <strain evidence="2 3">KCCM 41400</strain>
    </source>
</reference>
<dbReference type="RefSeq" id="WP_042227661.1">
    <property type="nucleotide sequence ID" value="NZ_CP026520.1"/>
</dbReference>
<dbReference type="OrthoDB" id="1904300at2"/>
<dbReference type="InterPro" id="IPR010982">
    <property type="entry name" value="Lambda_DNA-bd_dom_sf"/>
</dbReference>
<dbReference type="EMBL" id="JAMDMJ010000053">
    <property type="protein sequence ID" value="MCY9599643.1"/>
    <property type="molecule type" value="Genomic_DNA"/>
</dbReference>
<dbReference type="GeneID" id="95376054"/>
<organism evidence="2 3">
    <name type="scientific">Paenibacillus chitinolyticus</name>
    <dbReference type="NCBI Taxonomy" id="79263"/>
    <lineage>
        <taxon>Bacteria</taxon>
        <taxon>Bacillati</taxon>
        <taxon>Bacillota</taxon>
        <taxon>Bacilli</taxon>
        <taxon>Bacillales</taxon>
        <taxon>Paenibacillaceae</taxon>
        <taxon>Paenibacillus</taxon>
    </lineage>
</organism>
<keyword evidence="4" id="KW-1185">Reference proteome</keyword>
<evidence type="ECO:0000313" key="4">
    <source>
        <dbReference type="Proteomes" id="UP001527202"/>
    </source>
</evidence>
<protein>
    <recommendedName>
        <fullName evidence="5">XRE family transcriptional regulator</fullName>
    </recommendedName>
</protein>
<evidence type="ECO:0000313" key="1">
    <source>
        <dbReference type="EMBL" id="MCY9599643.1"/>
    </source>
</evidence>
<name>A0A410WWY5_9BACL</name>
<sequence length="87" mass="10109">MNGLRLACNLYGKTYSDIANSIGINRANISIWLKTGVIPEKRISQLKKMFPEFTYEDFFKELSEDEIIAIKKSHICRLVNEYGINRH</sequence>
<dbReference type="AlphaFoldDB" id="A0A410WWY5"/>
<dbReference type="KEGG" id="pchi:PC41400_14655"/>
<dbReference type="GO" id="GO:0003677">
    <property type="term" value="F:DNA binding"/>
    <property type="evidence" value="ECO:0007669"/>
    <property type="project" value="InterPro"/>
</dbReference>
<evidence type="ECO:0000313" key="3">
    <source>
        <dbReference type="Proteomes" id="UP000288943"/>
    </source>
</evidence>
<reference evidence="1 4" key="2">
    <citation type="submission" date="2022-05" db="EMBL/GenBank/DDBJ databases">
        <title>Genome Sequencing of Bee-Associated Microbes.</title>
        <authorList>
            <person name="Dunlap C."/>
        </authorList>
    </citation>
    <scope>NUCLEOTIDE SEQUENCE [LARGE SCALE GENOMIC DNA]</scope>
    <source>
        <strain evidence="1 4">NRRL B-23120</strain>
    </source>
</reference>
<dbReference type="Gene3D" id="1.10.260.40">
    <property type="entry name" value="lambda repressor-like DNA-binding domains"/>
    <property type="match status" value="1"/>
</dbReference>
<accession>A0A410WWY5</accession>
<dbReference type="Proteomes" id="UP000288943">
    <property type="component" value="Chromosome"/>
</dbReference>
<evidence type="ECO:0000313" key="2">
    <source>
        <dbReference type="EMBL" id="QAV18850.1"/>
    </source>
</evidence>
<dbReference type="Proteomes" id="UP001527202">
    <property type="component" value="Unassembled WGS sequence"/>
</dbReference>
<proteinExistence type="predicted"/>
<evidence type="ECO:0008006" key="5">
    <source>
        <dbReference type="Google" id="ProtNLM"/>
    </source>
</evidence>
<gene>
    <name evidence="1" type="ORF">M5X16_28260</name>
    <name evidence="2" type="ORF">PC41400_14655</name>
</gene>
<dbReference type="EMBL" id="CP026520">
    <property type="protein sequence ID" value="QAV18850.1"/>
    <property type="molecule type" value="Genomic_DNA"/>
</dbReference>